<sequence>MMRLAELNPFHITTVSRSSLLFFFHFKNRVPHVLFARLSMSDPKWGLSSLSNLVIQTYRARWPRTTFKSSTTLDWKIGEDASFRWRGHVHPHPALVVRASVRTIVSTCPNPRRKGDRANSPHHPQVLGKATGSETISCQVEAHDILDETWKTDQGDDQGWGENPLQDKAADLEASEVETRTGHLERRWEGNPYREWIPRVGRESEGGNLTSRPSRSHSPLSLSLSLSLSSNLVDIVHILQLFFPSH</sequence>
<reference evidence="1 2" key="1">
    <citation type="journal article" date="2018" name="Mol. Biol. Evol.">
        <title>Broad Genomic Sampling Reveals a Smut Pathogenic Ancestry of the Fungal Clade Ustilaginomycotina.</title>
        <authorList>
            <person name="Kijpornyongpan T."/>
            <person name="Mondo S.J."/>
            <person name="Barry K."/>
            <person name="Sandor L."/>
            <person name="Lee J."/>
            <person name="Lipzen A."/>
            <person name="Pangilinan J."/>
            <person name="LaButti K."/>
            <person name="Hainaut M."/>
            <person name="Henrissat B."/>
            <person name="Grigoriev I.V."/>
            <person name="Spatafora J.W."/>
            <person name="Aime M.C."/>
        </authorList>
    </citation>
    <scope>NUCLEOTIDE SEQUENCE [LARGE SCALE GENOMIC DNA]</scope>
    <source>
        <strain evidence="1 2">SA 807</strain>
    </source>
</reference>
<dbReference type="Proteomes" id="UP000245626">
    <property type="component" value="Unassembled WGS sequence"/>
</dbReference>
<evidence type="ECO:0000313" key="2">
    <source>
        <dbReference type="Proteomes" id="UP000245626"/>
    </source>
</evidence>
<name>A0ACD0NWW1_9BASI</name>
<keyword evidence="2" id="KW-1185">Reference proteome</keyword>
<evidence type="ECO:0000313" key="1">
    <source>
        <dbReference type="EMBL" id="PWN50214.1"/>
    </source>
</evidence>
<dbReference type="EMBL" id="KZ819957">
    <property type="protein sequence ID" value="PWN50214.1"/>
    <property type="molecule type" value="Genomic_DNA"/>
</dbReference>
<organism evidence="1 2">
    <name type="scientific">Violaceomyces palustris</name>
    <dbReference type="NCBI Taxonomy" id="1673888"/>
    <lineage>
        <taxon>Eukaryota</taxon>
        <taxon>Fungi</taxon>
        <taxon>Dikarya</taxon>
        <taxon>Basidiomycota</taxon>
        <taxon>Ustilaginomycotina</taxon>
        <taxon>Ustilaginomycetes</taxon>
        <taxon>Violaceomycetales</taxon>
        <taxon>Violaceomycetaceae</taxon>
        <taxon>Violaceomyces</taxon>
    </lineage>
</organism>
<protein>
    <submittedName>
        <fullName evidence="1">Uncharacterized protein</fullName>
    </submittedName>
</protein>
<accession>A0ACD0NWW1</accession>
<proteinExistence type="predicted"/>
<gene>
    <name evidence="1" type="ORF">IE53DRAFT_106654</name>
</gene>